<accession>A0A3N4RBD7</accession>
<dbReference type="Gene3D" id="2.170.16.10">
    <property type="entry name" value="Hedgehog/Intein (Hint) domain"/>
    <property type="match status" value="1"/>
</dbReference>
<feature type="region of interest" description="Disordered" evidence="1">
    <location>
        <begin position="825"/>
        <end position="848"/>
    </location>
</feature>
<dbReference type="EMBL" id="RKQG01000003">
    <property type="protein sequence ID" value="RPE27971.1"/>
    <property type="molecule type" value="Genomic_DNA"/>
</dbReference>
<evidence type="ECO:0000259" key="2">
    <source>
        <dbReference type="SMART" id="SM00306"/>
    </source>
</evidence>
<dbReference type="PANTHER" id="PTHR32305:SF17">
    <property type="entry name" value="TRNA NUCLEASE WAPA"/>
    <property type="match status" value="1"/>
</dbReference>
<comment type="caution">
    <text evidence="3">The sequence shown here is derived from an EMBL/GenBank/DDBJ whole genome shotgun (WGS) entry which is preliminary data.</text>
</comment>
<dbReference type="InterPro" id="IPR006530">
    <property type="entry name" value="YD"/>
</dbReference>
<protein>
    <submittedName>
        <fullName evidence="3">Intein/intein/RHS repeat-associated protein</fullName>
    </submittedName>
</protein>
<name>A0A3N4RBD7_9ACTN</name>
<dbReference type="SMART" id="SM00306">
    <property type="entry name" value="HintN"/>
    <property type="match status" value="1"/>
</dbReference>
<dbReference type="Proteomes" id="UP000266906">
    <property type="component" value="Unassembled WGS sequence"/>
</dbReference>
<feature type="compositionally biased region" description="Low complexity" evidence="1">
    <location>
        <begin position="1700"/>
        <end position="1714"/>
    </location>
</feature>
<feature type="compositionally biased region" description="Basic and acidic residues" evidence="1">
    <location>
        <begin position="924"/>
        <end position="935"/>
    </location>
</feature>
<proteinExistence type="predicted"/>
<dbReference type="InterPro" id="IPR031325">
    <property type="entry name" value="RHS_repeat"/>
</dbReference>
<dbReference type="NCBIfam" id="TIGR03696">
    <property type="entry name" value="Rhs_assc_core"/>
    <property type="match status" value="1"/>
</dbReference>
<feature type="compositionally biased region" description="Low complexity" evidence="1">
    <location>
        <begin position="1681"/>
        <end position="1693"/>
    </location>
</feature>
<dbReference type="CDD" id="cd00081">
    <property type="entry name" value="Hint"/>
    <property type="match status" value="1"/>
</dbReference>
<feature type="domain" description="Hint" evidence="2">
    <location>
        <begin position="2098"/>
        <end position="2201"/>
    </location>
</feature>
<dbReference type="NCBIfam" id="TIGR01443">
    <property type="entry name" value="intein_Cterm"/>
    <property type="match status" value="1"/>
</dbReference>
<dbReference type="InterPro" id="IPR050708">
    <property type="entry name" value="T6SS_VgrG/RHS"/>
</dbReference>
<feature type="compositionally biased region" description="Polar residues" evidence="1">
    <location>
        <begin position="2067"/>
        <end position="2085"/>
    </location>
</feature>
<organism evidence="3 4">
    <name type="scientific">Kitasatospora cineracea</name>
    <dbReference type="NCBI Taxonomy" id="88074"/>
    <lineage>
        <taxon>Bacteria</taxon>
        <taxon>Bacillati</taxon>
        <taxon>Actinomycetota</taxon>
        <taxon>Actinomycetes</taxon>
        <taxon>Kitasatosporales</taxon>
        <taxon>Streptomycetaceae</taxon>
        <taxon>Kitasatospora</taxon>
    </lineage>
</organism>
<dbReference type="SUPFAM" id="SSF51294">
    <property type="entry name" value="Hedgehog/intein (Hint) domain"/>
    <property type="match status" value="1"/>
</dbReference>
<dbReference type="PANTHER" id="PTHR32305">
    <property type="match status" value="1"/>
</dbReference>
<dbReference type="InterPro" id="IPR036844">
    <property type="entry name" value="Hint_dom_sf"/>
</dbReference>
<dbReference type="NCBIfam" id="TIGR01643">
    <property type="entry name" value="YD_repeat_2x"/>
    <property type="match status" value="2"/>
</dbReference>
<evidence type="ECO:0000313" key="4">
    <source>
        <dbReference type="Proteomes" id="UP000266906"/>
    </source>
</evidence>
<keyword evidence="4" id="KW-1185">Reference proteome</keyword>
<evidence type="ECO:0000313" key="3">
    <source>
        <dbReference type="EMBL" id="RPE27971.1"/>
    </source>
</evidence>
<dbReference type="Pfam" id="PF05593">
    <property type="entry name" value="RHS_repeat"/>
    <property type="match status" value="2"/>
</dbReference>
<gene>
    <name evidence="3" type="ORF">EDD38_7273</name>
</gene>
<feature type="region of interest" description="Disordered" evidence="1">
    <location>
        <begin position="1681"/>
        <end position="1714"/>
    </location>
</feature>
<sequence length="2390" mass="250221">MSLIVPMAGAATVGSYRYDGKLWAADPLPTVPKVSGHDAAGAAAQPDHRVAAGSRELRTHKAAAVSWPKASSATVALGAADPSGAVALAAPTGAAKAKAPASVKVETADRSRARAANVDGLLVGLQPVDGSGGALSVAVDYGSIAQAYGGGWASRLHLVQMPGCALTTPQEAKCRTQQLLETVNDPVTHKLTATVQLPAQEATSGTLKLDAVTATGTAVAAVSGTGGSQGDYGATSLTPSGSWGSTQGAFTYSYPITVPATLGGSAPSVALSYNSQSVDGKTSARNSQASWIGDGWDYSPGFVERSYRPCSGDGITDSADECWAGWNATLSLGSHSGELVRDNNGVYHLQGDDGTKIERLTGASNGLWDGEYFKVTTTDGTQYYLGLNHAPGTTSDTATNSAWGAPVYHPNAGDPCYTSSSGKNSLCPANPGYRFNLDFVVDANGNVQRYDWAAETNWYNRGYGQVAASGGGGTMSAYTRGGYLTRISYGYKLADAQAGHDPAAKVDFEPAQRCTTSDTVCQYGNLSASTATNWPDVPYDLNCTQSMATSGTGTNMCQIGGPTFWSTVRLKTVTTRIKTSGGWQDVDSYALTHLFSDAGGAVDPVTGKTVDPADAGQLQAVMWLSQIRRTGLDTTAGSTVSTPLDPVVFTGIEANNRVDGGPAAPPLYRPRISQIRTETGESITVKYRDPECSRTTGTMPASPDSNTMACYPVYWAPSDVKTPSLDWFHKTLVEQVTDSDLTKAGSPSRLTNYAYSDGAAWHRDDSDLTDDQYRTWNDYRGYRTVTTTTGAAPDPVTQSTTSYFQGMDGDYKADGSRRAIRFTNSLNESTPDSPWRAGSIQESDTYDHAGGTVVGKSITTALDQTVTAHPSRTAWTSKAQPGTLSMLPDLEARRIQHTSSKELALKADKNWRTTATDTSYDSLGRPEKSDDKGDLADPSQEMCTTVSYANAPASNPMLLSLPKESVTVAGPCTTGPGNATTLDDERFYYDGDGTTGNPGTLGTVGGNGATTGLLTATQGVTSYDAAGNPVFRTNGAVTHDAYGRVTKTVDSAGNTQKTAYTPATGTLATGTTVTNSLGWVSSSTFAPARGLVTHAVDANGKVTDSTYDALGRRTQVWNPGRDKAAHPTSPDRKFSYALHGTGDRPDPATVTTQTLREDQTYSTAVDIYDGFLSLRQTQSTTANNSAGRLIASTRYDSHGWAVSSTAPYADPTTDPGGTLFVEQENTLLSQTVTAYDGLGRPTTSTLLSKAAELWHSTTAYPGVDRTDRTPPPGTPATTVVTDARGRTVSSTVHGGPGADAATTYTYRPSGQVTSLTDAVGNAWTFSYDMLGRPTSKTDPDSGTSTTTYDAMGRIATTTDARQKTLAYKYDALGRLTGTFDGPSATDTTKQLTGYVYDTLQKGYPTSSTRYVGGTGGSAYVQAVTGYNTAYQPTGTTVTIPAAEGKLAGTYTLGTDYTPNTGLLANTYFGADGGLSAETVGYGYNLQGELTASGSGQFTHYLDIANYSPLGQTWQSTYGDAGKQYRTAQAYDDATGRLATNRVSVENATNPLSDTTYGYDQTGNITTVSELQSNGATTPVADTQCFSYNGLDRLTTAWTDTAGITTPTAGQLATCTTSTPSVATIGGPTPYWETWQYNLLGDRTKQVQRDVTGNIAKNITQTSTYPGNGTTTAARPNAVTTITTVGPTGTTTRTPHYDDAGNTTDRITTGSTTGTQTFTYNAEGRTATVNQNTSYLYDTAGNLLIQRTPTSATLYLFGGAEQVTAVGNTVTGLRYYPNPDGTTIVRSSSGTLTYQPANHQGTAQLQVDASTLATTRRAYDPYGNPRGTQPTNWADNHGYLGKPADPSTGLDLLGARNYDPTLGRFLTVDPILEIGDPNQMGGYTYAADNPSTGSDPTGLMLLYGNDGQMKSDIVTCDMRPDLCKPQNEGGLLDLAVGFLTGAVMTACDAASYGDCSDRFGDNVERFEQHHGIHTGSRKYGGGETLFTLASIADAPVGLEEAAAQIVARVTGKIRKLVKGGDEAAAAAATEQAAHVLEDESALAKNAEGTPATGPAKAPETGTPPKDSGGNSVKTGTGDSSAPTTPGNEPADSGHGTAGSKCSFSPDTQVLMGNGTTKPIVDLLSGDQVEAADPDTGVDQGARTVTATWINHDDDLVDLTIRTDDSTDQTLHTTSKHPFWDATTKAWTPADKLAPGDEITTNTGTHIRVEAVVSTPGAADRYNLTVTELHTYYVLVGTTPILVHNTCGLTNNASPAKQDLERKAAAQRGVVPTALGDRTGLSGLQDALGGETDFKWAVVRGSAGEELRVMPAYAGGESGGWPRIEMAHTVLAQPGEIVLSAGSGTVGDGLFPTAINNWSGHFEPGDSLLPIGESAFGRAGIDVMAIPRSLMG</sequence>
<evidence type="ECO:0000256" key="1">
    <source>
        <dbReference type="SAM" id="MobiDB-lite"/>
    </source>
</evidence>
<feature type="region of interest" description="Disordered" evidence="1">
    <location>
        <begin position="916"/>
        <end position="939"/>
    </location>
</feature>
<feature type="region of interest" description="Disordered" evidence="1">
    <location>
        <begin position="2044"/>
        <end position="2113"/>
    </location>
</feature>
<dbReference type="Pfam" id="PF07591">
    <property type="entry name" value="PT-HINT"/>
    <property type="match status" value="1"/>
</dbReference>
<dbReference type="InterPro" id="IPR030934">
    <property type="entry name" value="Intein_C"/>
</dbReference>
<reference evidence="3 4" key="1">
    <citation type="submission" date="2018-11" db="EMBL/GenBank/DDBJ databases">
        <title>Sequencing the genomes of 1000 actinobacteria strains.</title>
        <authorList>
            <person name="Klenk H.-P."/>
        </authorList>
    </citation>
    <scope>NUCLEOTIDE SEQUENCE [LARGE SCALE GENOMIC DNA]</scope>
    <source>
        <strain evidence="3 4">DSM 44781</strain>
    </source>
</reference>
<dbReference type="InterPro" id="IPR022385">
    <property type="entry name" value="Rhs_assc_core"/>
</dbReference>
<dbReference type="Gene3D" id="2.180.10.10">
    <property type="entry name" value="RHS repeat-associated core"/>
    <property type="match status" value="2"/>
</dbReference>
<dbReference type="InterPro" id="IPR003587">
    <property type="entry name" value="Hint_dom_N"/>
</dbReference>